<name>K9HTU4_9PROT</name>
<sequence length="64" mass="6942">MLEGHSEVTSLDRRALSPHTEQAPALLFPYGSTERSLASCCVSEPETVSSATMNTSQTRIKPFS</sequence>
<dbReference type="AlphaFoldDB" id="K9HTU4"/>
<keyword evidence="3" id="KW-1185">Reference proteome</keyword>
<evidence type="ECO:0000256" key="1">
    <source>
        <dbReference type="SAM" id="MobiDB-lite"/>
    </source>
</evidence>
<evidence type="ECO:0000313" key="2">
    <source>
        <dbReference type="EMBL" id="EKV31641.1"/>
    </source>
</evidence>
<feature type="region of interest" description="Disordered" evidence="1">
    <location>
        <begin position="44"/>
        <end position="64"/>
    </location>
</feature>
<feature type="compositionally biased region" description="Basic and acidic residues" evidence="1">
    <location>
        <begin position="1"/>
        <end position="15"/>
    </location>
</feature>
<evidence type="ECO:0000313" key="3">
    <source>
        <dbReference type="Proteomes" id="UP000009881"/>
    </source>
</evidence>
<protein>
    <submittedName>
        <fullName evidence="2">Uncharacterized protein</fullName>
    </submittedName>
</protein>
<dbReference type="Proteomes" id="UP000009881">
    <property type="component" value="Unassembled WGS sequence"/>
</dbReference>
<accession>K9HTU4</accession>
<dbReference type="EMBL" id="ANHY01000006">
    <property type="protein sequence ID" value="EKV31641.1"/>
    <property type="molecule type" value="Genomic_DNA"/>
</dbReference>
<comment type="caution">
    <text evidence="2">The sequence shown here is derived from an EMBL/GenBank/DDBJ whole genome shotgun (WGS) entry which is preliminary data.</text>
</comment>
<feature type="region of interest" description="Disordered" evidence="1">
    <location>
        <begin position="1"/>
        <end position="23"/>
    </location>
</feature>
<reference evidence="2 3" key="1">
    <citation type="journal article" date="2013" name="Genome Announc.">
        <title>Draft Genome Sequence of an Alphaproteobacterium, Caenispirillum salinarum AK4(T), Isolated from a Solar Saltern.</title>
        <authorList>
            <person name="Khatri I."/>
            <person name="Singh A."/>
            <person name="Korpole S."/>
            <person name="Pinnaka A.K."/>
            <person name="Subramanian S."/>
        </authorList>
    </citation>
    <scope>NUCLEOTIDE SEQUENCE [LARGE SCALE GENOMIC DNA]</scope>
    <source>
        <strain evidence="2 3">AK4</strain>
    </source>
</reference>
<proteinExistence type="predicted"/>
<organism evidence="2 3">
    <name type="scientific">Caenispirillum salinarum AK4</name>
    <dbReference type="NCBI Taxonomy" id="1238182"/>
    <lineage>
        <taxon>Bacteria</taxon>
        <taxon>Pseudomonadati</taxon>
        <taxon>Pseudomonadota</taxon>
        <taxon>Alphaproteobacteria</taxon>
        <taxon>Rhodospirillales</taxon>
        <taxon>Novispirillaceae</taxon>
        <taxon>Caenispirillum</taxon>
    </lineage>
</organism>
<feature type="compositionally biased region" description="Polar residues" evidence="1">
    <location>
        <begin position="46"/>
        <end position="64"/>
    </location>
</feature>
<gene>
    <name evidence="2" type="ORF">C882_4014</name>
</gene>